<dbReference type="Pfam" id="PF00359">
    <property type="entry name" value="PTS_EIIA_2"/>
    <property type="match status" value="1"/>
</dbReference>
<dbReference type="CDD" id="cd00211">
    <property type="entry name" value="PTS_IIA_fru"/>
    <property type="match status" value="1"/>
</dbReference>
<dbReference type="Proteomes" id="UP000614058">
    <property type="component" value="Unassembled WGS sequence"/>
</dbReference>
<proteinExistence type="predicted"/>
<dbReference type="PANTHER" id="PTHR47738:SF1">
    <property type="entry name" value="NITROGEN REGULATORY PROTEIN"/>
    <property type="match status" value="1"/>
</dbReference>
<evidence type="ECO:0000313" key="2">
    <source>
        <dbReference type="EMBL" id="MBK0395405.1"/>
    </source>
</evidence>
<dbReference type="InterPro" id="IPR002178">
    <property type="entry name" value="PTS_EIIA_type-2_dom"/>
</dbReference>
<reference evidence="2 3" key="1">
    <citation type="journal article" date="2021" name="Pathogens">
        <title>Isolation and Characterization of Kingella bonacorsii sp. nov., A Novel Kingella Species Detected in a Stable Periodontitis Subject.</title>
        <authorList>
            <person name="Antezack A."/>
            <person name="Boxberger M."/>
            <person name="Rolland C."/>
            <person name="Monnet-Corti V."/>
            <person name="La Scola B."/>
        </authorList>
    </citation>
    <scope>NUCLEOTIDE SEQUENCE [LARGE SCALE GENOMIC DNA]</scope>
    <source>
        <strain evidence="2 3">Marseille-Q4569</strain>
    </source>
</reference>
<organism evidence="2 3">
    <name type="scientific">Kingella bonacorsii</name>
    <dbReference type="NCBI Taxonomy" id="2796361"/>
    <lineage>
        <taxon>Bacteria</taxon>
        <taxon>Pseudomonadati</taxon>
        <taxon>Pseudomonadota</taxon>
        <taxon>Betaproteobacteria</taxon>
        <taxon>Neisseriales</taxon>
        <taxon>Neisseriaceae</taxon>
        <taxon>Kingella</taxon>
    </lineage>
</organism>
<dbReference type="EMBL" id="JAEHNZ010000001">
    <property type="protein sequence ID" value="MBK0395405.1"/>
    <property type="molecule type" value="Genomic_DNA"/>
</dbReference>
<feature type="domain" description="PTS EIIA type-2" evidence="1">
    <location>
        <begin position="6"/>
        <end position="148"/>
    </location>
</feature>
<comment type="caution">
    <text evidence="2">The sequence shown here is derived from an EMBL/GenBank/DDBJ whole genome shotgun (WGS) entry which is preliminary data.</text>
</comment>
<dbReference type="SUPFAM" id="SSF55804">
    <property type="entry name" value="Phoshotransferase/anion transport protein"/>
    <property type="match status" value="1"/>
</dbReference>
<dbReference type="NCBIfam" id="TIGR01419">
    <property type="entry name" value="nitro_reg_IIA"/>
    <property type="match status" value="1"/>
</dbReference>
<dbReference type="Gene3D" id="3.40.930.10">
    <property type="entry name" value="Mannitol-specific EII, Chain A"/>
    <property type="match status" value="1"/>
</dbReference>
<dbReference type="PROSITE" id="PS00372">
    <property type="entry name" value="PTS_EIIA_TYPE_2_HIS"/>
    <property type="match status" value="1"/>
</dbReference>
<dbReference type="InterPro" id="IPR051541">
    <property type="entry name" value="PTS_SugarTrans_NitroReg"/>
</dbReference>
<sequence>MTSLDDILPVSHIILDAEISSKKRLFECVAQLFAEQSGLSQTEVFDCLIARERLGSTALGQGVAMPHGRHAGVLAATGAFVRLKEPIEFDAPDNKPVSLVFVLLVPEAATGEHLALLSHLARLFNEKSVREALRSCQTPEEARALLLA</sequence>
<evidence type="ECO:0000259" key="1">
    <source>
        <dbReference type="PROSITE" id="PS51094"/>
    </source>
</evidence>
<dbReference type="InterPro" id="IPR016152">
    <property type="entry name" value="PTrfase/Anion_transptr"/>
</dbReference>
<accession>A0ABS1BQ45</accession>
<protein>
    <submittedName>
        <fullName evidence="2">PTS IIA-like nitrogen regulatory protein PtsN</fullName>
    </submittedName>
</protein>
<keyword evidence="3" id="KW-1185">Reference proteome</keyword>
<dbReference type="RefSeq" id="WP_200521432.1">
    <property type="nucleotide sequence ID" value="NZ_JAEHNZ010000001.1"/>
</dbReference>
<gene>
    <name evidence="2" type="primary">ptsN</name>
    <name evidence="2" type="ORF">JDW22_02085</name>
</gene>
<dbReference type="PROSITE" id="PS51094">
    <property type="entry name" value="PTS_EIIA_TYPE_2"/>
    <property type="match status" value="1"/>
</dbReference>
<evidence type="ECO:0000313" key="3">
    <source>
        <dbReference type="Proteomes" id="UP000614058"/>
    </source>
</evidence>
<name>A0ABS1BQ45_9NEIS</name>
<dbReference type="PANTHER" id="PTHR47738">
    <property type="entry name" value="PTS SYSTEM FRUCTOSE-LIKE EIIA COMPONENT-RELATED"/>
    <property type="match status" value="1"/>
</dbReference>
<dbReference type="InterPro" id="IPR006320">
    <property type="entry name" value="PTS_Nitro_regul"/>
</dbReference>